<sequence length="827" mass="92443">MSKGKKKKSSRLDPTLSRGIIAVLLIILAIIITLSLFEKAGFVGVMINIILSFLFGSITKFSVPIIILIISWFLINDGKYDYKPTHIIGSLIFLISFSSISHLKFDTSEMFYQALNGHGGGIFGMMAWPMKEYLKSIASYVIFFGVGLISVFLIFNTTLTAFVLIHQKIFEGLGWLGRSILFVIKKLFVSSEHKSGVKIRGEYETEDDDYEDDDENYENEDEEEERQTHGRHFLSKKIQKQEEDIAEDEDNEEKKKEIPKFKEKEVDKNDVWSKRVIIKNLPPLALLTTKRGKPTSGDIKANAEIIHSMLSEFNVGVAMGEVRVGPTVTQYSLKPDKGVKLTKITSLSNDLALALAAHPIRIEAPIPGQSLVGIEVPNQKTAIVSFRELLESKEFETRKHNMMVALGKDVGGKTWFADLPKMPHLLIAGATGSGKTVCMNTIIMSLLYQNTAETLRMIMVDPKRVELTLYNGIPHLLTPVITNTQQTVNALKWCIGEMDRRFEVLSKVGSRDITSYNEAFKANKMPQIVFIIDELADLMATAAGEVEAGIIRLAQMARAVGIHLIVATQRPSVDVITGLMKANIPGRIAFSVASLVDSRTILDSSGAEKLIGRGDMLFQTAELSKPVRIQGAYISESELKNVVKYLKGDDEPEYDISIIESKKGGSNGTMNMFGGTADDQDPLFEECKELIVKYEKASASFLQRRLKIGYARAARILDELEEAGIVGPSQGAKAREILVTAETMGRTRVAGGEHNVFIDPEDDEVEKEENTDEDYEEDETEEETEDQYANVDIDEKEEDEIDDEEEDITEEEIDDDHTHDGRSRFEY</sequence>
<evidence type="ECO:0000313" key="18">
    <source>
        <dbReference type="EMBL" id="OGH85921.1"/>
    </source>
</evidence>
<comment type="subunit">
    <text evidence="13">Homohexamer. Forms a ring that surrounds DNA.</text>
</comment>
<dbReference type="InterPro" id="IPR003593">
    <property type="entry name" value="AAA+_ATPase"/>
</dbReference>
<dbReference type="InterPro" id="IPR041027">
    <property type="entry name" value="FtsK_alpha"/>
</dbReference>
<evidence type="ECO:0000256" key="3">
    <source>
        <dbReference type="ARBA" id="ARBA00022475"/>
    </source>
</evidence>
<name>A0A1F6NPP9_9BACT</name>
<feature type="transmembrane region" description="Helical" evidence="16">
    <location>
        <begin position="49"/>
        <end position="75"/>
    </location>
</feature>
<evidence type="ECO:0000256" key="16">
    <source>
        <dbReference type="SAM" id="Phobius"/>
    </source>
</evidence>
<dbReference type="InterPro" id="IPR025199">
    <property type="entry name" value="FtsK_4TM"/>
</dbReference>
<dbReference type="InterPro" id="IPR036388">
    <property type="entry name" value="WH-like_DNA-bd_sf"/>
</dbReference>
<dbReference type="InterPro" id="IPR050206">
    <property type="entry name" value="FtsK/SpoIIIE/SftA"/>
</dbReference>
<feature type="transmembrane region" description="Helical" evidence="16">
    <location>
        <begin position="20"/>
        <end position="37"/>
    </location>
</feature>
<evidence type="ECO:0000256" key="4">
    <source>
        <dbReference type="ARBA" id="ARBA00022618"/>
    </source>
</evidence>
<accession>A0A1F6NPP9</accession>
<dbReference type="AlphaFoldDB" id="A0A1F6NPP9"/>
<feature type="region of interest" description="Disordered" evidence="15">
    <location>
        <begin position="750"/>
        <end position="827"/>
    </location>
</feature>
<gene>
    <name evidence="18" type="ORF">A2493_02510</name>
</gene>
<dbReference type="Pfam" id="PF09397">
    <property type="entry name" value="FtsK_gamma"/>
    <property type="match status" value="1"/>
</dbReference>
<comment type="subcellular location">
    <subcellularLocation>
        <location evidence="1">Cell membrane</location>
        <topology evidence="1">Multi-pass membrane protein</topology>
    </subcellularLocation>
</comment>
<evidence type="ECO:0000256" key="8">
    <source>
        <dbReference type="ARBA" id="ARBA00022840"/>
    </source>
</evidence>
<feature type="region of interest" description="Disordered" evidence="15">
    <location>
        <begin position="200"/>
        <end position="233"/>
    </location>
</feature>
<feature type="transmembrane region" description="Helical" evidence="16">
    <location>
        <begin position="140"/>
        <end position="165"/>
    </location>
</feature>
<keyword evidence="7" id="KW-0159">Chromosome partition</keyword>
<proteinExistence type="inferred from homology"/>
<evidence type="ECO:0000256" key="11">
    <source>
        <dbReference type="ARBA" id="ARBA00023136"/>
    </source>
</evidence>
<keyword evidence="12" id="KW-0131">Cell cycle</keyword>
<keyword evidence="3" id="KW-1003">Cell membrane</keyword>
<dbReference type="EMBL" id="MFQW01000034">
    <property type="protein sequence ID" value="OGH85921.1"/>
    <property type="molecule type" value="Genomic_DNA"/>
</dbReference>
<feature type="binding site" evidence="14">
    <location>
        <begin position="429"/>
        <end position="436"/>
    </location>
    <ligand>
        <name>ATP</name>
        <dbReference type="ChEBI" id="CHEBI:30616"/>
    </ligand>
</feature>
<evidence type="ECO:0000256" key="14">
    <source>
        <dbReference type="PROSITE-ProRule" id="PRU00289"/>
    </source>
</evidence>
<evidence type="ECO:0000256" key="13">
    <source>
        <dbReference type="ARBA" id="ARBA00025923"/>
    </source>
</evidence>
<dbReference type="Gene3D" id="3.40.50.300">
    <property type="entry name" value="P-loop containing nucleotide triphosphate hydrolases"/>
    <property type="match status" value="1"/>
</dbReference>
<evidence type="ECO:0000256" key="6">
    <source>
        <dbReference type="ARBA" id="ARBA00022741"/>
    </source>
</evidence>
<reference evidence="18 19" key="1">
    <citation type="journal article" date="2016" name="Nat. Commun.">
        <title>Thousands of microbial genomes shed light on interconnected biogeochemical processes in an aquifer system.</title>
        <authorList>
            <person name="Anantharaman K."/>
            <person name="Brown C.T."/>
            <person name="Hug L.A."/>
            <person name="Sharon I."/>
            <person name="Castelle C.J."/>
            <person name="Probst A.J."/>
            <person name="Thomas B.C."/>
            <person name="Singh A."/>
            <person name="Wilkins M.J."/>
            <person name="Karaoz U."/>
            <person name="Brodie E.L."/>
            <person name="Williams K.H."/>
            <person name="Hubbard S.S."/>
            <person name="Banfield J.F."/>
        </authorList>
    </citation>
    <scope>NUCLEOTIDE SEQUENCE [LARGE SCALE GENOMIC DNA]</scope>
</reference>
<dbReference type="GO" id="GO:0005886">
    <property type="term" value="C:plasma membrane"/>
    <property type="evidence" value="ECO:0007669"/>
    <property type="project" value="UniProtKB-SubCell"/>
</dbReference>
<evidence type="ECO:0000259" key="17">
    <source>
        <dbReference type="PROSITE" id="PS50901"/>
    </source>
</evidence>
<dbReference type="Pfam" id="PF01580">
    <property type="entry name" value="FtsK_SpoIIIE"/>
    <property type="match status" value="1"/>
</dbReference>
<dbReference type="PROSITE" id="PS50901">
    <property type="entry name" value="FTSK"/>
    <property type="match status" value="1"/>
</dbReference>
<comment type="caution">
    <text evidence="18">The sequence shown here is derived from an EMBL/GenBank/DDBJ whole genome shotgun (WGS) entry which is preliminary data.</text>
</comment>
<dbReference type="Pfam" id="PF13491">
    <property type="entry name" value="FtsK_4TM"/>
    <property type="match status" value="1"/>
</dbReference>
<evidence type="ECO:0000256" key="12">
    <source>
        <dbReference type="ARBA" id="ARBA00023306"/>
    </source>
</evidence>
<dbReference type="Proteomes" id="UP000178349">
    <property type="component" value="Unassembled WGS sequence"/>
</dbReference>
<evidence type="ECO:0000256" key="10">
    <source>
        <dbReference type="ARBA" id="ARBA00023125"/>
    </source>
</evidence>
<keyword evidence="11 16" id="KW-0472">Membrane</keyword>
<dbReference type="SUPFAM" id="SSF46785">
    <property type="entry name" value="Winged helix' DNA-binding domain"/>
    <property type="match status" value="1"/>
</dbReference>
<dbReference type="InterPro" id="IPR036390">
    <property type="entry name" value="WH_DNA-bd_sf"/>
</dbReference>
<dbReference type="GO" id="GO:0005524">
    <property type="term" value="F:ATP binding"/>
    <property type="evidence" value="ECO:0007669"/>
    <property type="project" value="UniProtKB-UniRule"/>
</dbReference>
<keyword evidence="6 14" id="KW-0547">Nucleotide-binding</keyword>
<dbReference type="InterPro" id="IPR002543">
    <property type="entry name" value="FtsK_dom"/>
</dbReference>
<evidence type="ECO:0000256" key="5">
    <source>
        <dbReference type="ARBA" id="ARBA00022692"/>
    </source>
</evidence>
<dbReference type="GO" id="GO:0007059">
    <property type="term" value="P:chromosome segregation"/>
    <property type="evidence" value="ECO:0007669"/>
    <property type="project" value="UniProtKB-KW"/>
</dbReference>
<evidence type="ECO:0000256" key="9">
    <source>
        <dbReference type="ARBA" id="ARBA00022989"/>
    </source>
</evidence>
<keyword evidence="8 14" id="KW-0067">ATP-binding</keyword>
<feature type="compositionally biased region" description="Acidic residues" evidence="15">
    <location>
        <begin position="759"/>
        <end position="815"/>
    </location>
</feature>
<dbReference type="SMART" id="SM00382">
    <property type="entry name" value="AAA"/>
    <property type="match status" value="1"/>
</dbReference>
<feature type="transmembrane region" description="Helical" evidence="16">
    <location>
        <begin position="87"/>
        <end position="105"/>
    </location>
</feature>
<dbReference type="Gene3D" id="1.10.10.10">
    <property type="entry name" value="Winged helix-like DNA-binding domain superfamily/Winged helix DNA-binding domain"/>
    <property type="match status" value="1"/>
</dbReference>
<dbReference type="PANTHER" id="PTHR22683:SF41">
    <property type="entry name" value="DNA TRANSLOCASE FTSK"/>
    <property type="match status" value="1"/>
</dbReference>
<dbReference type="CDD" id="cd01127">
    <property type="entry name" value="TrwB_TraG_TraD_VirD4"/>
    <property type="match status" value="1"/>
</dbReference>
<dbReference type="SMART" id="SM00843">
    <property type="entry name" value="Ftsk_gamma"/>
    <property type="match status" value="1"/>
</dbReference>
<evidence type="ECO:0000256" key="1">
    <source>
        <dbReference type="ARBA" id="ARBA00004651"/>
    </source>
</evidence>
<feature type="compositionally biased region" description="Basic and acidic residues" evidence="15">
    <location>
        <begin position="816"/>
        <end position="827"/>
    </location>
</feature>
<evidence type="ECO:0000313" key="19">
    <source>
        <dbReference type="Proteomes" id="UP000178349"/>
    </source>
</evidence>
<protein>
    <recommendedName>
        <fullName evidence="17">FtsK domain-containing protein</fullName>
    </recommendedName>
</protein>
<comment type="similarity">
    <text evidence="2">Belongs to the FtsK/SpoIIIE/SftA family.</text>
</comment>
<dbReference type="PANTHER" id="PTHR22683">
    <property type="entry name" value="SPORULATION PROTEIN RELATED"/>
    <property type="match status" value="1"/>
</dbReference>
<dbReference type="GO" id="GO:0003677">
    <property type="term" value="F:DNA binding"/>
    <property type="evidence" value="ECO:0007669"/>
    <property type="project" value="UniProtKB-KW"/>
</dbReference>
<evidence type="ECO:0000256" key="7">
    <source>
        <dbReference type="ARBA" id="ARBA00022829"/>
    </source>
</evidence>
<dbReference type="InterPro" id="IPR027417">
    <property type="entry name" value="P-loop_NTPase"/>
</dbReference>
<keyword evidence="10" id="KW-0238">DNA-binding</keyword>
<dbReference type="Gene3D" id="3.30.980.40">
    <property type="match status" value="1"/>
</dbReference>
<dbReference type="SUPFAM" id="SSF52540">
    <property type="entry name" value="P-loop containing nucleoside triphosphate hydrolases"/>
    <property type="match status" value="1"/>
</dbReference>
<keyword evidence="9 16" id="KW-1133">Transmembrane helix</keyword>
<dbReference type="InterPro" id="IPR018541">
    <property type="entry name" value="Ftsk_gamma"/>
</dbReference>
<keyword evidence="4" id="KW-0132">Cell division</keyword>
<keyword evidence="5 16" id="KW-0812">Transmembrane</keyword>
<dbReference type="Pfam" id="PF17854">
    <property type="entry name" value="FtsK_alpha"/>
    <property type="match status" value="1"/>
</dbReference>
<evidence type="ECO:0000256" key="2">
    <source>
        <dbReference type="ARBA" id="ARBA00006474"/>
    </source>
</evidence>
<feature type="domain" description="FtsK" evidence="17">
    <location>
        <begin position="412"/>
        <end position="599"/>
    </location>
</feature>
<dbReference type="GO" id="GO:0051301">
    <property type="term" value="P:cell division"/>
    <property type="evidence" value="ECO:0007669"/>
    <property type="project" value="UniProtKB-KW"/>
</dbReference>
<evidence type="ECO:0000256" key="15">
    <source>
        <dbReference type="SAM" id="MobiDB-lite"/>
    </source>
</evidence>
<organism evidence="18 19">
    <name type="scientific">Candidatus Magasanikbacteria bacterium RIFOXYC12_FULL_33_11</name>
    <dbReference type="NCBI Taxonomy" id="1798701"/>
    <lineage>
        <taxon>Bacteria</taxon>
        <taxon>Candidatus Magasanikiibacteriota</taxon>
    </lineage>
</organism>
<feature type="compositionally biased region" description="Acidic residues" evidence="15">
    <location>
        <begin position="204"/>
        <end position="225"/>
    </location>
</feature>